<keyword evidence="3" id="KW-1185">Reference proteome</keyword>
<dbReference type="Proteomes" id="UP000015104">
    <property type="component" value="Unassembled WGS sequence"/>
</dbReference>
<evidence type="ECO:0000313" key="3">
    <source>
        <dbReference type="Proteomes" id="UP000015104"/>
    </source>
</evidence>
<dbReference type="HOGENOM" id="CLU_219521_0_0_1"/>
<proteinExistence type="predicted"/>
<dbReference type="EMBL" id="CAEY01001145">
    <property type="status" value="NOT_ANNOTATED_CDS"/>
    <property type="molecule type" value="Genomic_DNA"/>
</dbReference>
<evidence type="ECO:0000256" key="1">
    <source>
        <dbReference type="SAM" id="SignalP"/>
    </source>
</evidence>
<dbReference type="EnsemblMetazoa" id="tetur03g08470.1">
    <property type="protein sequence ID" value="tetur03g08470.1"/>
    <property type="gene ID" value="tetur03g08470"/>
</dbReference>
<name>T1K0N6_TETUR</name>
<sequence>MEARTIIVYIAALASVVAMAYADPEPKPEPIIGGLLNSVLGGR</sequence>
<dbReference type="EnsemblMetazoa" id="tetur03g08450.1">
    <property type="protein sequence ID" value="tetur03g08450.1"/>
    <property type="gene ID" value="tetur03g08450"/>
</dbReference>
<feature type="signal peptide" evidence="1">
    <location>
        <begin position="1"/>
        <end position="22"/>
    </location>
</feature>
<evidence type="ECO:0000313" key="2">
    <source>
        <dbReference type="EnsemblMetazoa" id="tetur03g08450.1"/>
    </source>
</evidence>
<keyword evidence="1" id="KW-0732">Signal</keyword>
<reference evidence="3" key="1">
    <citation type="submission" date="2011-08" db="EMBL/GenBank/DDBJ databases">
        <authorList>
            <person name="Rombauts S."/>
        </authorList>
    </citation>
    <scope>NUCLEOTIDE SEQUENCE</scope>
    <source>
        <strain evidence="3">London</strain>
    </source>
</reference>
<reference evidence="2" key="2">
    <citation type="submission" date="2015-06" db="UniProtKB">
        <authorList>
            <consortium name="EnsemblMetazoa"/>
        </authorList>
    </citation>
    <scope>IDENTIFICATION</scope>
</reference>
<accession>T1K0N6</accession>
<feature type="chain" id="PRO_5009724041" evidence="1">
    <location>
        <begin position="23"/>
        <end position="43"/>
    </location>
</feature>
<protein>
    <submittedName>
        <fullName evidence="2">Uncharacterized protein</fullName>
    </submittedName>
</protein>
<dbReference type="EnsemblMetazoa" id="tetur03g08460.1">
    <property type="protein sequence ID" value="tetur03g08460.1"/>
    <property type="gene ID" value="tetur03g08460"/>
</dbReference>
<organism evidence="2 3">
    <name type="scientific">Tetranychus urticae</name>
    <name type="common">Two-spotted spider mite</name>
    <dbReference type="NCBI Taxonomy" id="32264"/>
    <lineage>
        <taxon>Eukaryota</taxon>
        <taxon>Metazoa</taxon>
        <taxon>Ecdysozoa</taxon>
        <taxon>Arthropoda</taxon>
        <taxon>Chelicerata</taxon>
        <taxon>Arachnida</taxon>
        <taxon>Acari</taxon>
        <taxon>Acariformes</taxon>
        <taxon>Trombidiformes</taxon>
        <taxon>Prostigmata</taxon>
        <taxon>Eleutherengona</taxon>
        <taxon>Raphignathae</taxon>
        <taxon>Tetranychoidea</taxon>
        <taxon>Tetranychidae</taxon>
        <taxon>Tetranychus</taxon>
    </lineage>
</organism>
<dbReference type="AlphaFoldDB" id="T1K0N6"/>